<organism evidence="5 6">
    <name type="scientific">Fluviicola chungangensis</name>
    <dbReference type="NCBI Taxonomy" id="2597671"/>
    <lineage>
        <taxon>Bacteria</taxon>
        <taxon>Pseudomonadati</taxon>
        <taxon>Bacteroidota</taxon>
        <taxon>Flavobacteriia</taxon>
        <taxon>Flavobacteriales</taxon>
        <taxon>Crocinitomicaceae</taxon>
        <taxon>Fluviicola</taxon>
    </lineage>
</organism>
<dbReference type="GO" id="GO:0003700">
    <property type="term" value="F:DNA-binding transcription factor activity"/>
    <property type="evidence" value="ECO:0007669"/>
    <property type="project" value="InterPro"/>
</dbReference>
<evidence type="ECO:0000313" key="6">
    <source>
        <dbReference type="Proteomes" id="UP000316008"/>
    </source>
</evidence>
<dbReference type="Gene3D" id="1.10.10.60">
    <property type="entry name" value="Homeodomain-like"/>
    <property type="match status" value="1"/>
</dbReference>
<dbReference type="InterPro" id="IPR018060">
    <property type="entry name" value="HTH_AraC"/>
</dbReference>
<dbReference type="PRINTS" id="PR00032">
    <property type="entry name" value="HTHARAC"/>
</dbReference>
<dbReference type="EMBL" id="VLPL01000006">
    <property type="protein sequence ID" value="TSJ42111.1"/>
    <property type="molecule type" value="Genomic_DNA"/>
</dbReference>
<evidence type="ECO:0000259" key="4">
    <source>
        <dbReference type="PROSITE" id="PS01124"/>
    </source>
</evidence>
<dbReference type="Pfam" id="PF02311">
    <property type="entry name" value="AraC_binding"/>
    <property type="match status" value="1"/>
</dbReference>
<dbReference type="SUPFAM" id="SSF51215">
    <property type="entry name" value="Regulatory protein AraC"/>
    <property type="match status" value="1"/>
</dbReference>
<dbReference type="Pfam" id="PF12833">
    <property type="entry name" value="HTH_18"/>
    <property type="match status" value="1"/>
</dbReference>
<sequence length="285" mass="33482">MDKIPLRRISDRIQNSDKLFSIRTLEEILDGKPMNDGLHRHNYFFILVIKTGTGEHVIDFIPYSIDDRSVFILRPGQIHQLKLAPDCKGFLMQFDADFYSPTNVSAKQRFRRVTAKNSCSPEPLRFEKLCAILDYIYQEYMNKERDFSDLIRANLDIFFIESMRQSANPAQKTTTEISYEQERFEEFQELLEKHVTEHKTVIQYAEMMGISVYQLNKVTKDVLEKTVSELIHEQLILESKRTLLGTSVQVKEVAYSLGFEDVSYFIRFFRKGTGFSPEAFRNHFR</sequence>
<keyword evidence="2" id="KW-0238">DNA-binding</keyword>
<evidence type="ECO:0000256" key="2">
    <source>
        <dbReference type="ARBA" id="ARBA00023125"/>
    </source>
</evidence>
<keyword evidence="6" id="KW-1185">Reference proteome</keyword>
<dbReference type="InterPro" id="IPR003313">
    <property type="entry name" value="AraC-bd"/>
</dbReference>
<dbReference type="InterPro" id="IPR037923">
    <property type="entry name" value="HTH-like"/>
</dbReference>
<dbReference type="AlphaFoldDB" id="A0A556MQ89"/>
<gene>
    <name evidence="5" type="ORF">FO442_13310</name>
</gene>
<dbReference type="GO" id="GO:0043565">
    <property type="term" value="F:sequence-specific DNA binding"/>
    <property type="evidence" value="ECO:0007669"/>
    <property type="project" value="InterPro"/>
</dbReference>
<dbReference type="PROSITE" id="PS01124">
    <property type="entry name" value="HTH_ARAC_FAMILY_2"/>
    <property type="match status" value="1"/>
</dbReference>
<dbReference type="PANTHER" id="PTHR43280">
    <property type="entry name" value="ARAC-FAMILY TRANSCRIPTIONAL REGULATOR"/>
    <property type="match status" value="1"/>
</dbReference>
<evidence type="ECO:0000256" key="3">
    <source>
        <dbReference type="ARBA" id="ARBA00023163"/>
    </source>
</evidence>
<dbReference type="InterPro" id="IPR009057">
    <property type="entry name" value="Homeodomain-like_sf"/>
</dbReference>
<evidence type="ECO:0000313" key="5">
    <source>
        <dbReference type="EMBL" id="TSJ42111.1"/>
    </source>
</evidence>
<dbReference type="SUPFAM" id="SSF46689">
    <property type="entry name" value="Homeodomain-like"/>
    <property type="match status" value="1"/>
</dbReference>
<keyword evidence="1" id="KW-0805">Transcription regulation</keyword>
<evidence type="ECO:0000256" key="1">
    <source>
        <dbReference type="ARBA" id="ARBA00023015"/>
    </source>
</evidence>
<feature type="domain" description="HTH araC/xylS-type" evidence="4">
    <location>
        <begin position="185"/>
        <end position="283"/>
    </location>
</feature>
<dbReference type="SMART" id="SM00342">
    <property type="entry name" value="HTH_ARAC"/>
    <property type="match status" value="1"/>
</dbReference>
<name>A0A556MQ89_9FLAO</name>
<proteinExistence type="predicted"/>
<reference evidence="5 6" key="1">
    <citation type="submission" date="2019-07" db="EMBL/GenBank/DDBJ databases">
        <authorList>
            <person name="Huq M.A."/>
        </authorList>
    </citation>
    <scope>NUCLEOTIDE SEQUENCE [LARGE SCALE GENOMIC DNA]</scope>
    <source>
        <strain evidence="5 6">MAH-3</strain>
    </source>
</reference>
<dbReference type="InterPro" id="IPR020449">
    <property type="entry name" value="Tscrpt_reg_AraC-type_HTH"/>
</dbReference>
<accession>A0A556MQ89</accession>
<dbReference type="OrthoDB" id="1096411at2"/>
<comment type="caution">
    <text evidence="5">The sequence shown here is derived from an EMBL/GenBank/DDBJ whole genome shotgun (WGS) entry which is preliminary data.</text>
</comment>
<dbReference type="Proteomes" id="UP000316008">
    <property type="component" value="Unassembled WGS sequence"/>
</dbReference>
<dbReference type="PANTHER" id="PTHR43280:SF32">
    <property type="entry name" value="TRANSCRIPTIONAL REGULATORY PROTEIN"/>
    <property type="match status" value="1"/>
</dbReference>
<protein>
    <submittedName>
        <fullName evidence="5">Helix-turn-helix domain-containing protein</fullName>
    </submittedName>
</protein>
<keyword evidence="3" id="KW-0804">Transcription</keyword>